<proteinExistence type="inferred from homology"/>
<keyword evidence="2 7" id="KW-0349">Heme</keyword>
<dbReference type="InterPro" id="IPR036396">
    <property type="entry name" value="Cyt_P450_sf"/>
</dbReference>
<dbReference type="InterPro" id="IPR001128">
    <property type="entry name" value="Cyt_P450"/>
</dbReference>
<reference evidence="8" key="1">
    <citation type="submission" date="2020-01" db="EMBL/GenBank/DDBJ databases">
        <title>Whole-genome analyses of novel actinobacteria.</title>
        <authorList>
            <person name="Sahin N."/>
        </authorList>
    </citation>
    <scope>NUCLEOTIDE SEQUENCE</scope>
    <source>
        <strain evidence="8">YC537</strain>
    </source>
</reference>
<evidence type="ECO:0000256" key="2">
    <source>
        <dbReference type="ARBA" id="ARBA00022617"/>
    </source>
</evidence>
<dbReference type="GO" id="GO:0004497">
    <property type="term" value="F:monooxygenase activity"/>
    <property type="evidence" value="ECO:0007669"/>
    <property type="project" value="UniProtKB-KW"/>
</dbReference>
<dbReference type="PROSITE" id="PS00086">
    <property type="entry name" value="CYTOCHROME_P450"/>
    <property type="match status" value="1"/>
</dbReference>
<keyword evidence="6 7" id="KW-0503">Monooxygenase</keyword>
<dbReference type="InterPro" id="IPR002397">
    <property type="entry name" value="Cyt_P450_B"/>
</dbReference>
<keyword evidence="5 7" id="KW-0408">Iron</keyword>
<dbReference type="Proteomes" id="UP000598297">
    <property type="component" value="Unassembled WGS sequence"/>
</dbReference>
<evidence type="ECO:0000256" key="6">
    <source>
        <dbReference type="ARBA" id="ARBA00023033"/>
    </source>
</evidence>
<dbReference type="AlphaFoldDB" id="A0A964XMV3"/>
<dbReference type="OrthoDB" id="3664945at2"/>
<keyword evidence="3 7" id="KW-0479">Metal-binding</keyword>
<protein>
    <submittedName>
        <fullName evidence="8">Cytochrome P450</fullName>
    </submittedName>
</protein>
<sequence>MTEALKAADVVEVIETGGAEGAGGAAEGSERAEGVAFPQDRTCPYHPPQAYQPLRDARPLARVTLYDGRSVWAVTGHAAARALLADQRLSSDRDTDGFPMPNARIAAIKNRRVALLGVDDPKHNTQRRMLIPSFSVKRIAALRPRIQETVDRLIDAMEERGSSAELVEAFALPVPSMVICALLGVPYADHDFFEEQSRRLLRGPAAADVEAARDELDAYFLSLIDDKLKNPGDGLLDDLVAQQLAAGTVDREELVALATILLVAGHETTANMISLGTYTLLQHPDQLAALRADDSLMPDAVEELLRFLSIADGILRVAKEDIEVEGGDTIKAGDGVVLSTSLTNRDADVYDAPDALEWHRGTRHHLAFGFGIHQCLGQNLARAEMEIALRTLFRRLPGLALAVPAEEIPFKPGDTLQGMLELPVIW</sequence>
<dbReference type="GO" id="GO:0020037">
    <property type="term" value="F:heme binding"/>
    <property type="evidence" value="ECO:0007669"/>
    <property type="project" value="InterPro"/>
</dbReference>
<dbReference type="CDD" id="cd11030">
    <property type="entry name" value="CYP105-like"/>
    <property type="match status" value="1"/>
</dbReference>
<evidence type="ECO:0000256" key="1">
    <source>
        <dbReference type="ARBA" id="ARBA00010617"/>
    </source>
</evidence>
<dbReference type="InterPro" id="IPR017972">
    <property type="entry name" value="Cyt_P450_CS"/>
</dbReference>
<evidence type="ECO:0000256" key="7">
    <source>
        <dbReference type="RuleBase" id="RU000461"/>
    </source>
</evidence>
<dbReference type="SUPFAM" id="SSF48264">
    <property type="entry name" value="Cytochrome P450"/>
    <property type="match status" value="1"/>
</dbReference>
<evidence type="ECO:0000256" key="4">
    <source>
        <dbReference type="ARBA" id="ARBA00023002"/>
    </source>
</evidence>
<dbReference type="PRINTS" id="PR00359">
    <property type="entry name" value="BP450"/>
</dbReference>
<gene>
    <name evidence="8" type="ORF">GUY60_25860</name>
</gene>
<keyword evidence="4 7" id="KW-0560">Oxidoreductase</keyword>
<evidence type="ECO:0000313" key="8">
    <source>
        <dbReference type="EMBL" id="NBE54790.1"/>
    </source>
</evidence>
<name>A0A964XMV3_9ACTN</name>
<evidence type="ECO:0000256" key="3">
    <source>
        <dbReference type="ARBA" id="ARBA00022723"/>
    </source>
</evidence>
<comment type="similarity">
    <text evidence="1 7">Belongs to the cytochrome P450 family.</text>
</comment>
<keyword evidence="9" id="KW-1185">Reference proteome</keyword>
<organism evidence="8 9">
    <name type="scientific">Streptomyces boluensis</name>
    <dbReference type="NCBI Taxonomy" id="1775135"/>
    <lineage>
        <taxon>Bacteria</taxon>
        <taxon>Bacillati</taxon>
        <taxon>Actinomycetota</taxon>
        <taxon>Actinomycetes</taxon>
        <taxon>Kitasatosporales</taxon>
        <taxon>Streptomycetaceae</taxon>
        <taxon>Streptomyces</taxon>
    </lineage>
</organism>
<comment type="caution">
    <text evidence="8">The sequence shown here is derived from an EMBL/GenBank/DDBJ whole genome shotgun (WGS) entry which is preliminary data.</text>
</comment>
<evidence type="ECO:0000256" key="5">
    <source>
        <dbReference type="ARBA" id="ARBA00023004"/>
    </source>
</evidence>
<dbReference type="Pfam" id="PF00067">
    <property type="entry name" value="p450"/>
    <property type="match status" value="1"/>
</dbReference>
<evidence type="ECO:0000313" key="9">
    <source>
        <dbReference type="Proteomes" id="UP000598297"/>
    </source>
</evidence>
<accession>A0A964XMV3</accession>
<dbReference type="RefSeq" id="WP_161701943.1">
    <property type="nucleotide sequence ID" value="NZ_JAAAHS010000250.1"/>
</dbReference>
<dbReference type="PANTHER" id="PTHR46696">
    <property type="entry name" value="P450, PUTATIVE (EUROFUNG)-RELATED"/>
    <property type="match status" value="1"/>
</dbReference>
<dbReference type="Gene3D" id="1.10.630.10">
    <property type="entry name" value="Cytochrome P450"/>
    <property type="match status" value="1"/>
</dbReference>
<dbReference type="GO" id="GO:0005506">
    <property type="term" value="F:iron ion binding"/>
    <property type="evidence" value="ECO:0007669"/>
    <property type="project" value="InterPro"/>
</dbReference>
<dbReference type="EMBL" id="JAAAHS010000250">
    <property type="protein sequence ID" value="NBE54790.1"/>
    <property type="molecule type" value="Genomic_DNA"/>
</dbReference>
<dbReference type="FunFam" id="1.10.630.10:FF:000018">
    <property type="entry name" value="Cytochrome P450 monooxygenase"/>
    <property type="match status" value="1"/>
</dbReference>
<dbReference type="GO" id="GO:0016705">
    <property type="term" value="F:oxidoreductase activity, acting on paired donors, with incorporation or reduction of molecular oxygen"/>
    <property type="evidence" value="ECO:0007669"/>
    <property type="project" value="InterPro"/>
</dbReference>
<dbReference type="PRINTS" id="PR00385">
    <property type="entry name" value="P450"/>
</dbReference>
<dbReference type="PANTHER" id="PTHR46696:SF1">
    <property type="entry name" value="CYTOCHROME P450 YJIB-RELATED"/>
    <property type="match status" value="1"/>
</dbReference>